<protein>
    <submittedName>
        <fullName evidence="2">Uncharacterized protein</fullName>
    </submittedName>
</protein>
<dbReference type="VEuPathDB" id="VectorBase:GAUT024846"/>
<evidence type="ECO:0000256" key="1">
    <source>
        <dbReference type="SAM" id="Phobius"/>
    </source>
</evidence>
<name>A0A1A9V3S9_GLOAU</name>
<dbReference type="AlphaFoldDB" id="A0A1A9V3S9"/>
<sequence>MKQHFNTIYGHGSHHTTQHPYYAKSSSKGKAGLTKFGFLWPSKEGDGIPSHLYQCTANKSRYKTTGRISMPPELIRLIEIIYSMFAANFPNINKKEEDEKLILMMSQFTTPINFLLILLTTLPVNN</sequence>
<dbReference type="EnsemblMetazoa" id="GAUT024846-RA">
    <property type="protein sequence ID" value="GAUT024846-PA"/>
    <property type="gene ID" value="GAUT024846"/>
</dbReference>
<keyword evidence="1" id="KW-0812">Transmembrane</keyword>
<keyword evidence="1" id="KW-0472">Membrane</keyword>
<keyword evidence="3" id="KW-1185">Reference proteome</keyword>
<evidence type="ECO:0000313" key="2">
    <source>
        <dbReference type="EnsemblMetazoa" id="GAUT024846-PA"/>
    </source>
</evidence>
<feature type="transmembrane region" description="Helical" evidence="1">
    <location>
        <begin position="101"/>
        <end position="122"/>
    </location>
</feature>
<keyword evidence="1" id="KW-1133">Transmembrane helix</keyword>
<evidence type="ECO:0000313" key="3">
    <source>
        <dbReference type="Proteomes" id="UP000078200"/>
    </source>
</evidence>
<accession>A0A1A9V3S9</accession>
<reference evidence="2" key="1">
    <citation type="submission" date="2020-05" db="UniProtKB">
        <authorList>
            <consortium name="EnsemblMetazoa"/>
        </authorList>
    </citation>
    <scope>IDENTIFICATION</scope>
    <source>
        <strain evidence="2">TTRI</strain>
    </source>
</reference>
<proteinExistence type="predicted"/>
<organism evidence="2 3">
    <name type="scientific">Glossina austeni</name>
    <name type="common">Savannah tsetse fly</name>
    <dbReference type="NCBI Taxonomy" id="7395"/>
    <lineage>
        <taxon>Eukaryota</taxon>
        <taxon>Metazoa</taxon>
        <taxon>Ecdysozoa</taxon>
        <taxon>Arthropoda</taxon>
        <taxon>Hexapoda</taxon>
        <taxon>Insecta</taxon>
        <taxon>Pterygota</taxon>
        <taxon>Neoptera</taxon>
        <taxon>Endopterygota</taxon>
        <taxon>Diptera</taxon>
        <taxon>Brachycera</taxon>
        <taxon>Muscomorpha</taxon>
        <taxon>Hippoboscoidea</taxon>
        <taxon>Glossinidae</taxon>
        <taxon>Glossina</taxon>
    </lineage>
</organism>
<dbReference type="Proteomes" id="UP000078200">
    <property type="component" value="Unassembled WGS sequence"/>
</dbReference>